<organism evidence="5 6">
    <name type="scientific">Virgibacillus siamensis</name>
    <dbReference type="NCBI Taxonomy" id="480071"/>
    <lineage>
        <taxon>Bacteria</taxon>
        <taxon>Bacillati</taxon>
        <taxon>Bacillota</taxon>
        <taxon>Bacilli</taxon>
        <taxon>Bacillales</taxon>
        <taxon>Bacillaceae</taxon>
        <taxon>Virgibacillus</taxon>
    </lineage>
</organism>
<dbReference type="InterPro" id="IPR018062">
    <property type="entry name" value="HTH_AraC-typ_CS"/>
</dbReference>
<evidence type="ECO:0000313" key="5">
    <source>
        <dbReference type="EMBL" id="GAA0591670.1"/>
    </source>
</evidence>
<proteinExistence type="predicted"/>
<dbReference type="InterPro" id="IPR018060">
    <property type="entry name" value="HTH_AraC"/>
</dbReference>
<keyword evidence="3" id="KW-0804">Transcription</keyword>
<sequence length="283" mass="32864">MSYEVYKVKNYPAGKMTFKLLYVTRSEYDRGWHSTQHSHHFTELFYIVKGQGSFVLPDHEIPVKENDLVIINPNVEHTEKSNWKDSLEYIALGVEGFSFSHTDETESQMGLYTYQGEREDILFYLNKLLDEIQNNNAEYEIICQNIIEILIVKLKRGKQLTIEKAETRNINKATAFIKYYINQNYRDLLTLDTLAEAGHINKYYLAHTFKKDMGISPIEYLNKIRIREAKTLLDTTDYNIAEIAAITGFSSQSFFAQAFKRATSQTPTSYRRVSKGSYPPLNT</sequence>
<evidence type="ECO:0000256" key="1">
    <source>
        <dbReference type="ARBA" id="ARBA00023015"/>
    </source>
</evidence>
<dbReference type="InterPro" id="IPR020449">
    <property type="entry name" value="Tscrpt_reg_AraC-type_HTH"/>
</dbReference>
<name>A0ABP3QLL7_9BACI</name>
<evidence type="ECO:0000256" key="2">
    <source>
        <dbReference type="ARBA" id="ARBA00023125"/>
    </source>
</evidence>
<dbReference type="Gene3D" id="1.10.10.60">
    <property type="entry name" value="Homeodomain-like"/>
    <property type="match status" value="2"/>
</dbReference>
<dbReference type="InterPro" id="IPR014710">
    <property type="entry name" value="RmlC-like_jellyroll"/>
</dbReference>
<evidence type="ECO:0000259" key="4">
    <source>
        <dbReference type="PROSITE" id="PS01124"/>
    </source>
</evidence>
<dbReference type="SUPFAM" id="SSF46689">
    <property type="entry name" value="Homeodomain-like"/>
    <property type="match status" value="2"/>
</dbReference>
<dbReference type="Pfam" id="PF12833">
    <property type="entry name" value="HTH_18"/>
    <property type="match status" value="1"/>
</dbReference>
<dbReference type="InterPro" id="IPR009057">
    <property type="entry name" value="Homeodomain-like_sf"/>
</dbReference>
<dbReference type="EMBL" id="BAAADS010000001">
    <property type="protein sequence ID" value="GAA0591670.1"/>
    <property type="molecule type" value="Genomic_DNA"/>
</dbReference>
<dbReference type="InterPro" id="IPR037923">
    <property type="entry name" value="HTH-like"/>
</dbReference>
<dbReference type="PROSITE" id="PS00041">
    <property type="entry name" value="HTH_ARAC_FAMILY_1"/>
    <property type="match status" value="1"/>
</dbReference>
<keyword evidence="1" id="KW-0805">Transcription regulation</keyword>
<dbReference type="InterPro" id="IPR003313">
    <property type="entry name" value="AraC-bd"/>
</dbReference>
<dbReference type="RefSeq" id="WP_343809933.1">
    <property type="nucleotide sequence ID" value="NZ_BAAADS010000001.1"/>
</dbReference>
<accession>A0ABP3QLL7</accession>
<comment type="caution">
    <text evidence="5">The sequence shown here is derived from an EMBL/GenBank/DDBJ whole genome shotgun (WGS) entry which is preliminary data.</text>
</comment>
<feature type="domain" description="HTH araC/xylS-type" evidence="4">
    <location>
        <begin position="171"/>
        <end position="273"/>
    </location>
</feature>
<dbReference type="PANTHER" id="PTHR43280:SF28">
    <property type="entry name" value="HTH-TYPE TRANSCRIPTIONAL ACTIVATOR RHAS"/>
    <property type="match status" value="1"/>
</dbReference>
<gene>
    <name evidence="5" type="ORF">GCM10009001_04750</name>
</gene>
<keyword evidence="2" id="KW-0238">DNA-binding</keyword>
<dbReference type="Gene3D" id="2.60.120.10">
    <property type="entry name" value="Jelly Rolls"/>
    <property type="match status" value="1"/>
</dbReference>
<protein>
    <submittedName>
        <fullName evidence="5">AraC family transcriptional regulator</fullName>
    </submittedName>
</protein>
<evidence type="ECO:0000256" key="3">
    <source>
        <dbReference type="ARBA" id="ARBA00023163"/>
    </source>
</evidence>
<dbReference type="Pfam" id="PF02311">
    <property type="entry name" value="AraC_binding"/>
    <property type="match status" value="1"/>
</dbReference>
<dbReference type="SMART" id="SM00342">
    <property type="entry name" value="HTH_ARAC"/>
    <property type="match status" value="1"/>
</dbReference>
<dbReference type="SUPFAM" id="SSF51215">
    <property type="entry name" value="Regulatory protein AraC"/>
    <property type="match status" value="1"/>
</dbReference>
<reference evidence="6" key="1">
    <citation type="journal article" date="2019" name="Int. J. Syst. Evol. Microbiol.">
        <title>The Global Catalogue of Microorganisms (GCM) 10K type strain sequencing project: providing services to taxonomists for standard genome sequencing and annotation.</title>
        <authorList>
            <consortium name="The Broad Institute Genomics Platform"/>
            <consortium name="The Broad Institute Genome Sequencing Center for Infectious Disease"/>
            <person name="Wu L."/>
            <person name="Ma J."/>
        </authorList>
    </citation>
    <scope>NUCLEOTIDE SEQUENCE [LARGE SCALE GENOMIC DNA]</scope>
    <source>
        <strain evidence="6">JCM 15395</strain>
    </source>
</reference>
<dbReference type="PROSITE" id="PS01124">
    <property type="entry name" value="HTH_ARAC_FAMILY_2"/>
    <property type="match status" value="1"/>
</dbReference>
<dbReference type="PRINTS" id="PR00032">
    <property type="entry name" value="HTHARAC"/>
</dbReference>
<dbReference type="Proteomes" id="UP001500866">
    <property type="component" value="Unassembled WGS sequence"/>
</dbReference>
<evidence type="ECO:0000313" key="6">
    <source>
        <dbReference type="Proteomes" id="UP001500866"/>
    </source>
</evidence>
<keyword evidence="6" id="KW-1185">Reference proteome</keyword>
<dbReference type="PANTHER" id="PTHR43280">
    <property type="entry name" value="ARAC-FAMILY TRANSCRIPTIONAL REGULATOR"/>
    <property type="match status" value="1"/>
</dbReference>